<accession>A0ABT1QR38</accession>
<proteinExistence type="predicted"/>
<sequence>MSAANAFAVTAPAPDRLAATGAFTFATAAAALAALRQRMPRGAASLDLAGVVQADSAGLAVLLALAGDARRSGATLQIVNAPESLRALAHLAEVDGLLGFA</sequence>
<reference evidence="2" key="1">
    <citation type="submission" date="2022-07" db="EMBL/GenBank/DDBJ databases">
        <title>Tahibacter sp., a new gammaproteobacterium isolated from the silt sample collected at pig farm.</title>
        <authorList>
            <person name="Chen H."/>
        </authorList>
    </citation>
    <scope>NUCLEOTIDE SEQUENCE</scope>
    <source>
        <strain evidence="2">P2K</strain>
    </source>
</reference>
<name>A0ABT1QR38_9GAMM</name>
<dbReference type="PROSITE" id="PS50801">
    <property type="entry name" value="STAS"/>
    <property type="match status" value="1"/>
</dbReference>
<dbReference type="Gene3D" id="3.30.750.24">
    <property type="entry name" value="STAS domain"/>
    <property type="match status" value="1"/>
</dbReference>
<dbReference type="EMBL" id="JANFQO010000006">
    <property type="protein sequence ID" value="MCQ4164739.1"/>
    <property type="molecule type" value="Genomic_DNA"/>
</dbReference>
<dbReference type="RefSeq" id="WP_255913645.1">
    <property type="nucleotide sequence ID" value="NZ_JANFQO010000006.1"/>
</dbReference>
<dbReference type="SUPFAM" id="SSF52091">
    <property type="entry name" value="SpoIIaa-like"/>
    <property type="match status" value="1"/>
</dbReference>
<dbReference type="InterPro" id="IPR036513">
    <property type="entry name" value="STAS_dom_sf"/>
</dbReference>
<evidence type="ECO:0000313" key="3">
    <source>
        <dbReference type="Proteomes" id="UP001165498"/>
    </source>
</evidence>
<organism evidence="2 3">
    <name type="scientific">Tahibacter harae</name>
    <dbReference type="NCBI Taxonomy" id="2963937"/>
    <lineage>
        <taxon>Bacteria</taxon>
        <taxon>Pseudomonadati</taxon>
        <taxon>Pseudomonadota</taxon>
        <taxon>Gammaproteobacteria</taxon>
        <taxon>Lysobacterales</taxon>
        <taxon>Rhodanobacteraceae</taxon>
        <taxon>Tahibacter</taxon>
    </lineage>
</organism>
<keyword evidence="3" id="KW-1185">Reference proteome</keyword>
<evidence type="ECO:0000259" key="1">
    <source>
        <dbReference type="PROSITE" id="PS50801"/>
    </source>
</evidence>
<protein>
    <submittedName>
        <fullName evidence="2">STAS domain-containing protein</fullName>
    </submittedName>
</protein>
<dbReference type="Proteomes" id="UP001165498">
    <property type="component" value="Unassembled WGS sequence"/>
</dbReference>
<dbReference type="Pfam" id="PF13466">
    <property type="entry name" value="STAS_2"/>
    <property type="match status" value="1"/>
</dbReference>
<evidence type="ECO:0000313" key="2">
    <source>
        <dbReference type="EMBL" id="MCQ4164739.1"/>
    </source>
</evidence>
<comment type="caution">
    <text evidence="2">The sequence shown here is derived from an EMBL/GenBank/DDBJ whole genome shotgun (WGS) entry which is preliminary data.</text>
</comment>
<dbReference type="InterPro" id="IPR058548">
    <property type="entry name" value="MlaB-like_STAS"/>
</dbReference>
<feature type="domain" description="STAS" evidence="1">
    <location>
        <begin position="17"/>
        <end position="101"/>
    </location>
</feature>
<dbReference type="InterPro" id="IPR002645">
    <property type="entry name" value="STAS_dom"/>
</dbReference>
<gene>
    <name evidence="2" type="ORF">NM961_08455</name>
</gene>